<dbReference type="PANTHER" id="PTHR31938:SF4">
    <property type="entry name" value="NUCLEAR SPECKLE SPLICING REGULATORY PROTEIN 1"/>
    <property type="match status" value="1"/>
</dbReference>
<comment type="similarity">
    <text evidence="1">Belongs to the NSRP1 family.</text>
</comment>
<feature type="compositionally biased region" description="Basic and acidic residues" evidence="3">
    <location>
        <begin position="282"/>
        <end position="312"/>
    </location>
</feature>
<protein>
    <recommendedName>
        <fullName evidence="4">Nuclear speckle splicing regulatory protein 1 N-terminal domain-containing protein</fullName>
    </recommendedName>
</protein>
<dbReference type="InterPro" id="IPR018612">
    <property type="entry name" value="NSRP1_N"/>
</dbReference>
<accession>A0A074ZMP2</accession>
<feature type="compositionally biased region" description="Polar residues" evidence="3">
    <location>
        <begin position="345"/>
        <end position="356"/>
    </location>
</feature>
<evidence type="ECO:0000313" key="6">
    <source>
        <dbReference type="Proteomes" id="UP000054324"/>
    </source>
</evidence>
<dbReference type="STRING" id="6198.A0A074ZMP2"/>
<evidence type="ECO:0000256" key="2">
    <source>
        <dbReference type="ARBA" id="ARBA00023054"/>
    </source>
</evidence>
<name>A0A074ZMP2_OPIVI</name>
<organism evidence="5 6">
    <name type="scientific">Opisthorchis viverrini</name>
    <name type="common">Southeast Asian liver fluke</name>
    <dbReference type="NCBI Taxonomy" id="6198"/>
    <lineage>
        <taxon>Eukaryota</taxon>
        <taxon>Metazoa</taxon>
        <taxon>Spiralia</taxon>
        <taxon>Lophotrochozoa</taxon>
        <taxon>Platyhelminthes</taxon>
        <taxon>Trematoda</taxon>
        <taxon>Digenea</taxon>
        <taxon>Opisthorchiida</taxon>
        <taxon>Opisthorchiata</taxon>
        <taxon>Opisthorchiidae</taxon>
        <taxon>Opisthorchis</taxon>
    </lineage>
</organism>
<feature type="region of interest" description="Disordered" evidence="3">
    <location>
        <begin position="382"/>
        <end position="419"/>
    </location>
</feature>
<dbReference type="Pfam" id="PF09745">
    <property type="entry name" value="NSRP1_N"/>
    <property type="match status" value="1"/>
</dbReference>
<dbReference type="InterPro" id="IPR042816">
    <property type="entry name" value="Nsrp1"/>
</dbReference>
<sequence length="419" mass="47444">MIGKPEQKVYGLSFPTRTAKEKPKTLVESVFAAESDEEADAAQLKPLKVQSSTQSSHAKLHRKTKSDYEKAIEEDPSVFQYDEIYDDIRSEKDRQVSDILGGSKKESKYVGRLLKTAEERKLERELCLERKAQKEIEADAEQYGDKEAFVTSAYKEKLKQLRELVSKREEEQIREDYMDITKQQGLGGFYRYMYQHGMKSEETASSSSHVDNQERVKLEQSDETEKHRASGEKHGSSKQDNAASESSNRPNRCSPKPRSSRGERPGMSSRDSHHSSRRSPTARHESSRQREGAERDRTRSPKKPHSSDRHVDSGQPLDKSQETTAPETARFPAESKNSRPADSKGGSQQVQRQTADPNYIYARPRVTTDAQLEEARQRYLARKAAGIHPVIVDSDSEGGKPKEEAEPPPPSISRVQCSY</sequence>
<feature type="region of interest" description="Disordered" evidence="3">
    <location>
        <begin position="199"/>
        <end position="369"/>
    </location>
</feature>
<reference evidence="5 6" key="1">
    <citation type="submission" date="2013-11" db="EMBL/GenBank/DDBJ databases">
        <title>Opisthorchis viverrini - life in the bile duct.</title>
        <authorList>
            <person name="Young N.D."/>
            <person name="Nagarajan N."/>
            <person name="Lin S.J."/>
            <person name="Korhonen P.K."/>
            <person name="Jex A.R."/>
            <person name="Hall R.S."/>
            <person name="Safavi-Hemami H."/>
            <person name="Kaewkong W."/>
            <person name="Bertrand D."/>
            <person name="Gao S."/>
            <person name="Seet Q."/>
            <person name="Wongkham S."/>
            <person name="Teh B.T."/>
            <person name="Wongkham C."/>
            <person name="Intapan P.M."/>
            <person name="Maleewong W."/>
            <person name="Yang X."/>
            <person name="Hu M."/>
            <person name="Wang Z."/>
            <person name="Hofmann A."/>
            <person name="Sternberg P.W."/>
            <person name="Tan P."/>
            <person name="Wang J."/>
            <person name="Gasser R.B."/>
        </authorList>
    </citation>
    <scope>NUCLEOTIDE SEQUENCE [LARGE SCALE GENOMIC DNA]</scope>
</reference>
<evidence type="ECO:0000259" key="4">
    <source>
        <dbReference type="Pfam" id="PF09745"/>
    </source>
</evidence>
<keyword evidence="2" id="KW-0175">Coiled coil</keyword>
<gene>
    <name evidence="5" type="ORF">T265_05862</name>
</gene>
<feature type="compositionally biased region" description="Basic and acidic residues" evidence="3">
    <location>
        <begin position="260"/>
        <end position="274"/>
    </location>
</feature>
<dbReference type="CTD" id="20320044"/>
<feature type="domain" description="Nuclear speckle splicing regulatory protein 1 N-terminal" evidence="4">
    <location>
        <begin position="65"/>
        <end position="183"/>
    </location>
</feature>
<dbReference type="EMBL" id="KL596733">
    <property type="protein sequence ID" value="KER27032.1"/>
    <property type="molecule type" value="Genomic_DNA"/>
</dbReference>
<keyword evidence="6" id="KW-1185">Reference proteome</keyword>
<feature type="region of interest" description="Disordered" evidence="3">
    <location>
        <begin position="41"/>
        <end position="67"/>
    </location>
</feature>
<dbReference type="GeneID" id="20320044"/>
<dbReference type="KEGG" id="ovi:T265_05862"/>
<evidence type="ECO:0000256" key="1">
    <source>
        <dbReference type="ARBA" id="ARBA00010126"/>
    </source>
</evidence>
<proteinExistence type="inferred from homology"/>
<evidence type="ECO:0000313" key="5">
    <source>
        <dbReference type="EMBL" id="KER27032.1"/>
    </source>
</evidence>
<feature type="compositionally biased region" description="Polar residues" evidence="3">
    <location>
        <begin position="238"/>
        <end position="251"/>
    </location>
</feature>
<dbReference type="AlphaFoldDB" id="A0A074ZMP2"/>
<dbReference type="Proteomes" id="UP000054324">
    <property type="component" value="Unassembled WGS sequence"/>
</dbReference>
<dbReference type="PANTHER" id="PTHR31938">
    <property type="entry name" value="NUCLEAR SPECKLE SPLICING REGULATORY PROTEIN 1"/>
    <property type="match status" value="1"/>
</dbReference>
<feature type="compositionally biased region" description="Basic and acidic residues" evidence="3">
    <location>
        <begin position="211"/>
        <end position="237"/>
    </location>
</feature>
<dbReference type="RefSeq" id="XP_009169247.1">
    <property type="nucleotide sequence ID" value="XM_009170983.1"/>
</dbReference>
<dbReference type="GO" id="GO:0000381">
    <property type="term" value="P:regulation of alternative mRNA splicing, via spliceosome"/>
    <property type="evidence" value="ECO:0007669"/>
    <property type="project" value="InterPro"/>
</dbReference>
<dbReference type="OrthoDB" id="446635at2759"/>
<evidence type="ECO:0000256" key="3">
    <source>
        <dbReference type="SAM" id="MobiDB-lite"/>
    </source>
</evidence>